<proteinExistence type="predicted"/>
<evidence type="ECO:0000256" key="1">
    <source>
        <dbReference type="PROSITE-ProRule" id="PRU01319"/>
    </source>
</evidence>
<reference evidence="3 4" key="1">
    <citation type="submission" date="2023-08" db="EMBL/GenBank/DDBJ databases">
        <title>Whole genome sequencing of Staphylococcus coagulans NN-2474.</title>
        <authorList>
            <person name="Kropotov V.S."/>
            <person name="Boriskina E.V."/>
            <person name="Gordinskaya N.A."/>
            <person name="Shkurkina I.S."/>
            <person name="Kryazhev D.V."/>
            <person name="Alekseeva A.E."/>
            <person name="Makhova M.A."/>
        </authorList>
    </citation>
    <scope>NUCLEOTIDE SEQUENCE [LARGE SCALE GENOMIC DNA]</scope>
    <source>
        <strain evidence="3 4">NN-2474</strain>
    </source>
</reference>
<comment type="caution">
    <text evidence="3">The sequence shown here is derived from an EMBL/GenBank/DDBJ whole genome shotgun (WGS) entry which is preliminary data.</text>
</comment>
<gene>
    <name evidence="3" type="ORF">RCO12_12750</name>
</gene>
<evidence type="ECO:0000259" key="2">
    <source>
        <dbReference type="PROSITE" id="PS51975"/>
    </source>
</evidence>
<accession>A0ABU1F1K0</accession>
<protein>
    <submittedName>
        <fullName evidence="3">Ribonuclease HIII</fullName>
    </submittedName>
</protein>
<dbReference type="Gene3D" id="3.30.420.10">
    <property type="entry name" value="Ribonuclease H-like superfamily/Ribonuclease H"/>
    <property type="match status" value="1"/>
</dbReference>
<feature type="non-terminal residue" evidence="3">
    <location>
        <position position="1"/>
    </location>
</feature>
<dbReference type="InterPro" id="IPR024567">
    <property type="entry name" value="RNase_HII/HIII_dom"/>
</dbReference>
<dbReference type="InterPro" id="IPR036397">
    <property type="entry name" value="RNaseH_sf"/>
</dbReference>
<comment type="caution">
    <text evidence="1">Lacks conserved residue(s) required for the propagation of feature annotation.</text>
</comment>
<name>A0ABU1F1K0_9STAP</name>
<keyword evidence="4" id="KW-1185">Reference proteome</keyword>
<feature type="domain" description="RNase H type-2" evidence="2">
    <location>
        <begin position="1"/>
        <end position="63"/>
    </location>
</feature>
<dbReference type="EMBL" id="JAVJGV010000281">
    <property type="protein sequence ID" value="MDR5604257.1"/>
    <property type="molecule type" value="Genomic_DNA"/>
</dbReference>
<sequence length="65" mass="7466">RYAFVKHMDQLSKRYRMEILKGASHKVDVTAAKVIEKYGLEVLDGMSKSHFSNRNKALALVNSKR</sequence>
<organism evidence="3 4">
    <name type="scientific">Staphylococcus coagulans</name>
    <dbReference type="NCBI Taxonomy" id="74706"/>
    <lineage>
        <taxon>Bacteria</taxon>
        <taxon>Bacillati</taxon>
        <taxon>Bacillota</taxon>
        <taxon>Bacilli</taxon>
        <taxon>Bacillales</taxon>
        <taxon>Staphylococcaceae</taxon>
        <taxon>Staphylococcus</taxon>
    </lineage>
</organism>
<evidence type="ECO:0000313" key="4">
    <source>
        <dbReference type="Proteomes" id="UP001255050"/>
    </source>
</evidence>
<dbReference type="PROSITE" id="PS51975">
    <property type="entry name" value="RNASE_H_2"/>
    <property type="match status" value="1"/>
</dbReference>
<evidence type="ECO:0000313" key="3">
    <source>
        <dbReference type="EMBL" id="MDR5604257.1"/>
    </source>
</evidence>
<dbReference type="Proteomes" id="UP001255050">
    <property type="component" value="Unassembled WGS sequence"/>
</dbReference>